<dbReference type="AlphaFoldDB" id="A0AAV2EAF2"/>
<protein>
    <submittedName>
        <fullName evidence="1">Uncharacterized protein</fullName>
    </submittedName>
</protein>
<evidence type="ECO:0000313" key="1">
    <source>
        <dbReference type="EMBL" id="CAL1382717.1"/>
    </source>
</evidence>
<accession>A0AAV2EAF2</accession>
<sequence length="87" mass="9596">MYLVFSVQFLSSSTLCQCSFQVSFLPRYPSQISVDPQCIIPPSSHDASLFEWVVVVSLGAVVASQLVESVEFVSFPRPSVEAWSALH</sequence>
<name>A0AAV2EAF2_9ROSI</name>
<dbReference type="Proteomes" id="UP001497516">
    <property type="component" value="Chromosome 4"/>
</dbReference>
<reference evidence="1 2" key="1">
    <citation type="submission" date="2024-04" db="EMBL/GenBank/DDBJ databases">
        <authorList>
            <person name="Fracassetti M."/>
        </authorList>
    </citation>
    <scope>NUCLEOTIDE SEQUENCE [LARGE SCALE GENOMIC DNA]</scope>
</reference>
<keyword evidence="2" id="KW-1185">Reference proteome</keyword>
<proteinExistence type="predicted"/>
<dbReference type="EMBL" id="OZ034817">
    <property type="protein sequence ID" value="CAL1382717.1"/>
    <property type="molecule type" value="Genomic_DNA"/>
</dbReference>
<gene>
    <name evidence="1" type="ORF">LTRI10_LOCUS24030</name>
</gene>
<evidence type="ECO:0000313" key="2">
    <source>
        <dbReference type="Proteomes" id="UP001497516"/>
    </source>
</evidence>
<organism evidence="1 2">
    <name type="scientific">Linum trigynum</name>
    <dbReference type="NCBI Taxonomy" id="586398"/>
    <lineage>
        <taxon>Eukaryota</taxon>
        <taxon>Viridiplantae</taxon>
        <taxon>Streptophyta</taxon>
        <taxon>Embryophyta</taxon>
        <taxon>Tracheophyta</taxon>
        <taxon>Spermatophyta</taxon>
        <taxon>Magnoliopsida</taxon>
        <taxon>eudicotyledons</taxon>
        <taxon>Gunneridae</taxon>
        <taxon>Pentapetalae</taxon>
        <taxon>rosids</taxon>
        <taxon>fabids</taxon>
        <taxon>Malpighiales</taxon>
        <taxon>Linaceae</taxon>
        <taxon>Linum</taxon>
    </lineage>
</organism>